<sequence length="106" mass="12032">MGESIDMSFVCDGCLNRSRPNEKGCHILGMILPEYATRCNHAIYTHKNSCVTCKYRDRFINIRKNANLCTRKAVDKSSLNGCITITDVEYKSIEKNGCEFWKGVDS</sequence>
<dbReference type="Proteomes" id="UP000075398">
    <property type="component" value="Unassembled WGS sequence"/>
</dbReference>
<accession>A0A150J6J1</accession>
<reference evidence="1 2" key="1">
    <citation type="journal article" date="2016" name="ISME J.">
        <title>Chasing the elusive Euryarchaeota class WSA2: genomes reveal a uniquely fastidious methyl-reducing methanogen.</title>
        <authorList>
            <person name="Nobu M.K."/>
            <person name="Narihiro T."/>
            <person name="Kuroda K."/>
            <person name="Mei R."/>
            <person name="Liu W.T."/>
        </authorList>
    </citation>
    <scope>NUCLEOTIDE SEQUENCE [LARGE SCALE GENOMIC DNA]</scope>
    <source>
        <strain evidence="1">U1lsi0528_Bin055</strain>
    </source>
</reference>
<comment type="caution">
    <text evidence="1">The sequence shown here is derived from an EMBL/GenBank/DDBJ whole genome shotgun (WGS) entry which is preliminary data.</text>
</comment>
<evidence type="ECO:0000313" key="2">
    <source>
        <dbReference type="Proteomes" id="UP000075398"/>
    </source>
</evidence>
<dbReference type="AlphaFoldDB" id="A0A150J6J1"/>
<dbReference type="EMBL" id="LNGC01000016">
    <property type="protein sequence ID" value="KYC52820.1"/>
    <property type="molecule type" value="Genomic_DNA"/>
</dbReference>
<organism evidence="1 2">
    <name type="scientific">Candidatus Methanofastidiosum methylothiophilum</name>
    <dbReference type="NCBI Taxonomy" id="1705564"/>
    <lineage>
        <taxon>Archaea</taxon>
        <taxon>Methanobacteriati</taxon>
        <taxon>Methanobacteriota</taxon>
        <taxon>Stenosarchaea group</taxon>
        <taxon>Candidatus Methanofastidiosia</taxon>
        <taxon>Candidatus Methanofastidiosales</taxon>
        <taxon>Candidatus Methanofastidiosaceae</taxon>
        <taxon>Candidatus Methanofastidiosum</taxon>
    </lineage>
</organism>
<evidence type="ECO:0000313" key="1">
    <source>
        <dbReference type="EMBL" id="KYC52820.1"/>
    </source>
</evidence>
<protein>
    <submittedName>
        <fullName evidence="1">Uncharacterized protein</fullName>
    </submittedName>
</protein>
<gene>
    <name evidence="1" type="ORF">AMQ22_00611</name>
</gene>
<proteinExistence type="predicted"/>
<name>A0A150J6J1_9EURY</name>